<dbReference type="Pfam" id="PF13324">
    <property type="entry name" value="GCIP_N"/>
    <property type="match status" value="1"/>
</dbReference>
<dbReference type="Proteomes" id="UP001497383">
    <property type="component" value="Chromosome 2"/>
</dbReference>
<dbReference type="GeneID" id="92207120"/>
<evidence type="ECO:0000256" key="1">
    <source>
        <dbReference type="SAM" id="MobiDB-lite"/>
    </source>
</evidence>
<dbReference type="PANTHER" id="PTHR15492:SF1">
    <property type="entry name" value="CYCLIN-D1-BINDING PROTEIN 1"/>
    <property type="match status" value="1"/>
</dbReference>
<evidence type="ECO:0000259" key="2">
    <source>
        <dbReference type="Pfam" id="PF13324"/>
    </source>
</evidence>
<sequence length="331" mass="37223">MSTDLNALIVSFRDATQYWVLSLGSDKISQVQASEVANPLGELLNLTKLIRAHTTKVGIIFKPETLKKEPTTAYNTLEKLSQTLILTISVIAQLKPSDISVIFYEELLSQTRQLIESSHELAKELLLIYEDDNDEGRLVSVGKVWANCDSMTKVINDGALGLLTEKIKQSIVLVDDGFDEFAEWTENPESVDDPFGFSDDEEEDGEEQLGEKEEQSEEEEDNTELIAYAKDSLNKIKLVKLLLASCKKSLPKSTTPAQINEIYRLQKSIVIHIDEFIVDLMLERAVTSKVDSLMTQISTESKSLAKIVQAIHVQDAKKSAWYKTWITKYDT</sequence>
<keyword evidence="4" id="KW-1185">Reference proteome</keyword>
<proteinExistence type="predicted"/>
<name>A0ABP0ZKH8_9ASCO</name>
<dbReference type="InterPro" id="IPR049317">
    <property type="entry name" value="GCIP-like_N"/>
</dbReference>
<dbReference type="EMBL" id="OZ022406">
    <property type="protein sequence ID" value="CAK9437546.1"/>
    <property type="molecule type" value="Genomic_DNA"/>
</dbReference>
<dbReference type="Gene3D" id="1.20.1420.10">
    <property type="entry name" value="Talin, central domain"/>
    <property type="match status" value="1"/>
</dbReference>
<dbReference type="InterPro" id="IPR026907">
    <property type="entry name" value="GCIP-like"/>
</dbReference>
<dbReference type="Gene3D" id="1.20.1410.10">
    <property type="entry name" value="I/LWEQ domain"/>
    <property type="match status" value="1"/>
</dbReference>
<feature type="region of interest" description="Disordered" evidence="1">
    <location>
        <begin position="185"/>
        <end position="222"/>
    </location>
</feature>
<protein>
    <recommendedName>
        <fullName evidence="2">Cyclin-D1-binding protein 1-like N-terminal domain-containing protein</fullName>
    </recommendedName>
</protein>
<accession>A0ABP0ZKH8</accession>
<dbReference type="PANTHER" id="PTHR15492">
    <property type="entry name" value="CYCLIN D1-BINDING PROTEIN 1"/>
    <property type="match status" value="1"/>
</dbReference>
<reference evidence="3 4" key="1">
    <citation type="submission" date="2024-03" db="EMBL/GenBank/DDBJ databases">
        <authorList>
            <person name="Brejova B."/>
        </authorList>
    </citation>
    <scope>NUCLEOTIDE SEQUENCE [LARGE SCALE GENOMIC DNA]</scope>
    <source>
        <strain evidence="3 4">CBS 14171</strain>
    </source>
</reference>
<feature type="compositionally biased region" description="Acidic residues" evidence="1">
    <location>
        <begin position="198"/>
        <end position="222"/>
    </location>
</feature>
<organism evidence="3 4">
    <name type="scientific">Lodderomyces beijingensis</name>
    <dbReference type="NCBI Taxonomy" id="1775926"/>
    <lineage>
        <taxon>Eukaryota</taxon>
        <taxon>Fungi</taxon>
        <taxon>Dikarya</taxon>
        <taxon>Ascomycota</taxon>
        <taxon>Saccharomycotina</taxon>
        <taxon>Pichiomycetes</taxon>
        <taxon>Debaryomycetaceae</taxon>
        <taxon>Candida/Lodderomyces clade</taxon>
        <taxon>Lodderomyces</taxon>
    </lineage>
</organism>
<gene>
    <name evidence="3" type="ORF">LODBEIA_P19240</name>
</gene>
<dbReference type="RefSeq" id="XP_066828862.1">
    <property type="nucleotide sequence ID" value="XM_066971866.1"/>
</dbReference>
<evidence type="ECO:0000313" key="3">
    <source>
        <dbReference type="EMBL" id="CAK9437546.1"/>
    </source>
</evidence>
<feature type="domain" description="Cyclin-D1-binding protein 1-like N-terminal" evidence="2">
    <location>
        <begin position="42"/>
        <end position="186"/>
    </location>
</feature>
<evidence type="ECO:0000313" key="4">
    <source>
        <dbReference type="Proteomes" id="UP001497383"/>
    </source>
</evidence>